<dbReference type="AlphaFoldDB" id="A0AAV1A3U5"/>
<keyword evidence="2" id="KW-0732">Signal</keyword>
<feature type="signal peptide" evidence="2">
    <location>
        <begin position="1"/>
        <end position="31"/>
    </location>
</feature>
<evidence type="ECO:0008006" key="5">
    <source>
        <dbReference type="Google" id="ProtNLM"/>
    </source>
</evidence>
<sequence>MSKTQGIPEISVAWCRFVVSPLLLLLYGSDAASTDRRPAAAENFLIALGTAVKPRFWPSLAVVTSAGRLPRRISTKVKIRLRGTSVVRSDRRSAKKRERSSPHKHGDDMKTLFTTGSYEETDARKDGNV</sequence>
<dbReference type="EMBL" id="OX451738">
    <property type="protein sequence ID" value="CAI8604976.1"/>
    <property type="molecule type" value="Genomic_DNA"/>
</dbReference>
<evidence type="ECO:0000313" key="3">
    <source>
        <dbReference type="EMBL" id="CAI8604976.1"/>
    </source>
</evidence>
<evidence type="ECO:0000313" key="4">
    <source>
        <dbReference type="Proteomes" id="UP001157006"/>
    </source>
</evidence>
<protein>
    <recommendedName>
        <fullName evidence="5">Secreted protein</fullName>
    </recommendedName>
</protein>
<feature type="chain" id="PRO_5043953800" description="Secreted protein" evidence="2">
    <location>
        <begin position="32"/>
        <end position="129"/>
    </location>
</feature>
<proteinExistence type="predicted"/>
<dbReference type="Proteomes" id="UP001157006">
    <property type="component" value="Chromosome 3"/>
</dbReference>
<name>A0AAV1A3U5_VICFA</name>
<feature type="region of interest" description="Disordered" evidence="1">
    <location>
        <begin position="84"/>
        <end position="129"/>
    </location>
</feature>
<evidence type="ECO:0000256" key="2">
    <source>
        <dbReference type="SAM" id="SignalP"/>
    </source>
</evidence>
<feature type="compositionally biased region" description="Basic and acidic residues" evidence="1">
    <location>
        <begin position="99"/>
        <end position="110"/>
    </location>
</feature>
<gene>
    <name evidence="3" type="ORF">VFH_III160280</name>
</gene>
<organism evidence="3 4">
    <name type="scientific">Vicia faba</name>
    <name type="common">Broad bean</name>
    <name type="synonym">Faba vulgaris</name>
    <dbReference type="NCBI Taxonomy" id="3906"/>
    <lineage>
        <taxon>Eukaryota</taxon>
        <taxon>Viridiplantae</taxon>
        <taxon>Streptophyta</taxon>
        <taxon>Embryophyta</taxon>
        <taxon>Tracheophyta</taxon>
        <taxon>Spermatophyta</taxon>
        <taxon>Magnoliopsida</taxon>
        <taxon>eudicotyledons</taxon>
        <taxon>Gunneridae</taxon>
        <taxon>Pentapetalae</taxon>
        <taxon>rosids</taxon>
        <taxon>fabids</taxon>
        <taxon>Fabales</taxon>
        <taxon>Fabaceae</taxon>
        <taxon>Papilionoideae</taxon>
        <taxon>50 kb inversion clade</taxon>
        <taxon>NPAAA clade</taxon>
        <taxon>Hologalegina</taxon>
        <taxon>IRL clade</taxon>
        <taxon>Fabeae</taxon>
        <taxon>Vicia</taxon>
    </lineage>
</organism>
<reference evidence="3 4" key="1">
    <citation type="submission" date="2023-01" db="EMBL/GenBank/DDBJ databases">
        <authorList>
            <person name="Kreplak J."/>
        </authorList>
    </citation>
    <scope>NUCLEOTIDE SEQUENCE [LARGE SCALE GENOMIC DNA]</scope>
</reference>
<keyword evidence="4" id="KW-1185">Reference proteome</keyword>
<accession>A0AAV1A3U5</accession>
<evidence type="ECO:0000256" key="1">
    <source>
        <dbReference type="SAM" id="MobiDB-lite"/>
    </source>
</evidence>